<organism evidence="1 2">
    <name type="scientific">Caerostris darwini</name>
    <dbReference type="NCBI Taxonomy" id="1538125"/>
    <lineage>
        <taxon>Eukaryota</taxon>
        <taxon>Metazoa</taxon>
        <taxon>Ecdysozoa</taxon>
        <taxon>Arthropoda</taxon>
        <taxon>Chelicerata</taxon>
        <taxon>Arachnida</taxon>
        <taxon>Araneae</taxon>
        <taxon>Araneomorphae</taxon>
        <taxon>Entelegynae</taxon>
        <taxon>Araneoidea</taxon>
        <taxon>Araneidae</taxon>
        <taxon>Caerostris</taxon>
    </lineage>
</organism>
<dbReference type="AlphaFoldDB" id="A0AAV4X424"/>
<proteinExistence type="predicted"/>
<evidence type="ECO:0000313" key="2">
    <source>
        <dbReference type="Proteomes" id="UP001054837"/>
    </source>
</evidence>
<dbReference type="EMBL" id="BPLQ01015526">
    <property type="protein sequence ID" value="GIY88771.1"/>
    <property type="molecule type" value="Genomic_DNA"/>
</dbReference>
<keyword evidence="2" id="KW-1185">Reference proteome</keyword>
<reference evidence="1 2" key="1">
    <citation type="submission" date="2021-06" db="EMBL/GenBank/DDBJ databases">
        <title>Caerostris darwini draft genome.</title>
        <authorList>
            <person name="Kono N."/>
            <person name="Arakawa K."/>
        </authorList>
    </citation>
    <scope>NUCLEOTIDE SEQUENCE [LARGE SCALE GENOMIC DNA]</scope>
</reference>
<dbReference type="Proteomes" id="UP001054837">
    <property type="component" value="Unassembled WGS sequence"/>
</dbReference>
<gene>
    <name evidence="1" type="ORF">CDAR_438581</name>
</gene>
<sequence length="95" mass="10206">MHTCRAFVTVAVVFHSNANSANKAFPLQQTKTTSEESQSGVGTIPGMECLYLECARGPSLHPLGVGVDIPDDGNEPFDPGQMMNGKIVCRRRDGI</sequence>
<protein>
    <recommendedName>
        <fullName evidence="3">Secreted protein</fullName>
    </recommendedName>
</protein>
<evidence type="ECO:0008006" key="3">
    <source>
        <dbReference type="Google" id="ProtNLM"/>
    </source>
</evidence>
<name>A0AAV4X424_9ARAC</name>
<comment type="caution">
    <text evidence="1">The sequence shown here is derived from an EMBL/GenBank/DDBJ whole genome shotgun (WGS) entry which is preliminary data.</text>
</comment>
<evidence type="ECO:0000313" key="1">
    <source>
        <dbReference type="EMBL" id="GIY88771.1"/>
    </source>
</evidence>
<accession>A0AAV4X424</accession>